<reference evidence="5" key="1">
    <citation type="submission" date="2017-09" db="EMBL/GenBank/DDBJ databases">
        <title>Depth-based differentiation of microbial function through sediment-hosted aquifers and enrichment of novel symbionts in the deep terrestrial subsurface.</title>
        <authorList>
            <person name="Probst A.J."/>
            <person name="Ladd B."/>
            <person name="Jarett J.K."/>
            <person name="Geller-Mcgrath D.E."/>
            <person name="Sieber C.M.K."/>
            <person name="Emerson J.B."/>
            <person name="Anantharaman K."/>
            <person name="Thomas B.C."/>
            <person name="Malmstrom R."/>
            <person name="Stieglmeier M."/>
            <person name="Klingl A."/>
            <person name="Woyke T."/>
            <person name="Ryan C.M."/>
            <person name="Banfield J.F."/>
        </authorList>
    </citation>
    <scope>NUCLEOTIDE SEQUENCE [LARGE SCALE GENOMIC DNA]</scope>
</reference>
<comment type="subunit">
    <text evidence="3">Forms a complex with KhpB.</text>
</comment>
<dbReference type="GO" id="GO:0008360">
    <property type="term" value="P:regulation of cell shape"/>
    <property type="evidence" value="ECO:0007669"/>
    <property type="project" value="UniProtKB-KW"/>
</dbReference>
<dbReference type="GO" id="GO:0005737">
    <property type="term" value="C:cytoplasm"/>
    <property type="evidence" value="ECO:0007669"/>
    <property type="project" value="UniProtKB-SubCell"/>
</dbReference>
<proteinExistence type="inferred from homology"/>
<keyword evidence="3" id="KW-0143">Chaperone</keyword>
<evidence type="ECO:0000256" key="3">
    <source>
        <dbReference type="HAMAP-Rule" id="MF_00088"/>
    </source>
</evidence>
<dbReference type="InterPro" id="IPR020627">
    <property type="entry name" value="KhpA"/>
</dbReference>
<dbReference type="Gene3D" id="3.30.300.20">
    <property type="match status" value="1"/>
</dbReference>
<accession>A0A2M6YR26</accession>
<dbReference type="GO" id="GO:0003723">
    <property type="term" value="F:RNA binding"/>
    <property type="evidence" value="ECO:0007669"/>
    <property type="project" value="UniProtKB-UniRule"/>
</dbReference>
<dbReference type="EMBL" id="PEWZ01000099">
    <property type="protein sequence ID" value="PIU34652.1"/>
    <property type="molecule type" value="Genomic_DNA"/>
</dbReference>
<evidence type="ECO:0000313" key="4">
    <source>
        <dbReference type="EMBL" id="PIU34652.1"/>
    </source>
</evidence>
<dbReference type="PROSITE" id="PS50084">
    <property type="entry name" value="KH_TYPE_1"/>
    <property type="match status" value="1"/>
</dbReference>
<dbReference type="Proteomes" id="UP000229502">
    <property type="component" value="Unassembled WGS sequence"/>
</dbReference>
<protein>
    <recommendedName>
        <fullName evidence="3">RNA-binding protein KhpA</fullName>
    </recommendedName>
    <alternativeName>
        <fullName evidence="3">KH-domain protein A</fullName>
    </alternativeName>
</protein>
<dbReference type="InterPro" id="IPR015946">
    <property type="entry name" value="KH_dom-like_a/b"/>
</dbReference>
<dbReference type="HAMAP" id="MF_00088">
    <property type="entry name" value="KhpA"/>
    <property type="match status" value="1"/>
</dbReference>
<dbReference type="GO" id="GO:0009252">
    <property type="term" value="P:peptidoglycan biosynthetic process"/>
    <property type="evidence" value="ECO:0007669"/>
    <property type="project" value="UniProtKB-UniRule"/>
</dbReference>
<dbReference type="Pfam" id="PF13083">
    <property type="entry name" value="KH_KhpA-B"/>
    <property type="match status" value="1"/>
</dbReference>
<evidence type="ECO:0000256" key="2">
    <source>
        <dbReference type="ARBA" id="ARBA00022884"/>
    </source>
</evidence>
<sequence length="79" mass="8888">MKDFLKKIVNIIVEDPKKVEISSEENNGAIIYTIFVPEEEVGKIIGKEGKVVTAIRCLARLKSLKNQEKVLVKVEGKTF</sequence>
<keyword evidence="1 3" id="KW-0963">Cytoplasm</keyword>
<comment type="function">
    <text evidence="3">A probable RNA chaperone. Forms a complex with KhpB which binds to cellular RNA and controls its expression. Plays a role in peptidoglycan (PG) homeostasis and cell length regulation.</text>
</comment>
<dbReference type="GO" id="GO:0071555">
    <property type="term" value="P:cell wall organization"/>
    <property type="evidence" value="ECO:0007669"/>
    <property type="project" value="UniProtKB-KW"/>
</dbReference>
<keyword evidence="3" id="KW-0961">Cell wall biogenesis/degradation</keyword>
<dbReference type="InterPro" id="IPR009019">
    <property type="entry name" value="KH_sf_prok-type"/>
</dbReference>
<evidence type="ECO:0000313" key="5">
    <source>
        <dbReference type="Proteomes" id="UP000229502"/>
    </source>
</evidence>
<organism evidence="4 5">
    <name type="scientific">Candidatus Shapirobacteria bacterium CG07_land_8_20_14_0_80_39_18</name>
    <dbReference type="NCBI Taxonomy" id="1974882"/>
    <lineage>
        <taxon>Bacteria</taxon>
        <taxon>Candidatus Shapironibacteriota</taxon>
    </lineage>
</organism>
<dbReference type="PANTHER" id="PTHR34654">
    <property type="entry name" value="UPF0109 PROTEIN SCO5592"/>
    <property type="match status" value="1"/>
</dbReference>
<keyword evidence="2 3" id="KW-0694">RNA-binding</keyword>
<evidence type="ECO:0000256" key="1">
    <source>
        <dbReference type="ARBA" id="ARBA00022490"/>
    </source>
</evidence>
<comment type="subcellular location">
    <subcellularLocation>
        <location evidence="3">Cytoplasm</location>
    </subcellularLocation>
</comment>
<keyword evidence="3" id="KW-0133">Cell shape</keyword>
<gene>
    <name evidence="3" type="primary">khpA</name>
    <name evidence="4" type="ORF">COT03_02045</name>
</gene>
<dbReference type="PANTHER" id="PTHR34654:SF1">
    <property type="entry name" value="RNA-BINDING PROTEIN KHPA"/>
    <property type="match status" value="1"/>
</dbReference>
<dbReference type="AlphaFoldDB" id="A0A2M6YR26"/>
<comment type="caution">
    <text evidence="4">The sequence shown here is derived from an EMBL/GenBank/DDBJ whole genome shotgun (WGS) entry which is preliminary data.</text>
</comment>
<comment type="similarity">
    <text evidence="3">Belongs to the KhpA RNA-binding protein family.</text>
</comment>
<name>A0A2M6YR26_9BACT</name>
<dbReference type="SUPFAM" id="SSF54814">
    <property type="entry name" value="Prokaryotic type KH domain (KH-domain type II)"/>
    <property type="match status" value="1"/>
</dbReference>